<dbReference type="AlphaFoldDB" id="A0A7S4ML02"/>
<organism evidence="1">
    <name type="scientific">Vannella robusta</name>
    <dbReference type="NCBI Taxonomy" id="1487602"/>
    <lineage>
        <taxon>Eukaryota</taxon>
        <taxon>Amoebozoa</taxon>
        <taxon>Discosea</taxon>
        <taxon>Flabellinia</taxon>
        <taxon>Vannellidae</taxon>
        <taxon>Vannella</taxon>
    </lineage>
</organism>
<reference evidence="1" key="1">
    <citation type="submission" date="2021-01" db="EMBL/GenBank/DDBJ databases">
        <authorList>
            <person name="Corre E."/>
            <person name="Pelletier E."/>
            <person name="Niang G."/>
            <person name="Scheremetjew M."/>
            <person name="Finn R."/>
            <person name="Kale V."/>
            <person name="Holt S."/>
            <person name="Cochrane G."/>
            <person name="Meng A."/>
            <person name="Brown T."/>
            <person name="Cohen L."/>
        </authorList>
    </citation>
    <scope>NUCLEOTIDE SEQUENCE</scope>
    <source>
        <strain evidence="1">DIVA3 518/3/11/1/6</strain>
    </source>
</reference>
<name>A0A7S4ML02_9EUKA</name>
<evidence type="ECO:0000313" key="1">
    <source>
        <dbReference type="EMBL" id="CAE2228679.1"/>
    </source>
</evidence>
<protein>
    <recommendedName>
        <fullName evidence="2">RING-type domain-containing protein</fullName>
    </recommendedName>
</protein>
<accession>A0A7S4ML02</accession>
<evidence type="ECO:0008006" key="2">
    <source>
        <dbReference type="Google" id="ProtNLM"/>
    </source>
</evidence>
<proteinExistence type="predicted"/>
<dbReference type="EMBL" id="HBKP01017217">
    <property type="protein sequence ID" value="CAE2228679.1"/>
    <property type="molecule type" value="Transcribed_RNA"/>
</dbReference>
<sequence length="285" mass="31752">MFPGEYVPRCPRPKFRSFLFQPMSASISLESPIFLTRQLVTIPEDEENPSAVYCPICSCNRTVTIENQVITVDCGHLIPCTECRDYNIEKVLRCESCCRGITGKWVEGCNESCPRFEETTKVSALCSICSSHLRKEARCCRNTPPMGICKQKIRSKTAVFVQNPKLVKNPTPKDRPCSHFSLCQFCKKSIVKGHRSSTACKSCKSKVAEGSMSPSKKRNRIQFCLETGINQYVPPTKAKCASPSSLDALAKIAEVESKEESKTDKKDAAVPFADLKRIPVHSLLS</sequence>
<gene>
    <name evidence="1" type="ORF">VSP0166_LOCUS12200</name>
</gene>